<name>A0AAN9L8P8_CANGL</name>
<evidence type="ECO:0000256" key="6">
    <source>
        <dbReference type="ARBA" id="ARBA00023295"/>
    </source>
</evidence>
<dbReference type="PROSITE" id="PS00502">
    <property type="entry name" value="POLYGALACTURONASE"/>
    <property type="match status" value="1"/>
</dbReference>
<dbReference type="AlphaFoldDB" id="A0AAN9L8P8"/>
<evidence type="ECO:0000256" key="5">
    <source>
        <dbReference type="ARBA" id="ARBA00022801"/>
    </source>
</evidence>
<keyword evidence="4" id="KW-0964">Secreted</keyword>
<evidence type="ECO:0000256" key="3">
    <source>
        <dbReference type="ARBA" id="ARBA00022512"/>
    </source>
</evidence>
<dbReference type="GO" id="GO:0004650">
    <property type="term" value="F:polygalacturonase activity"/>
    <property type="evidence" value="ECO:0007669"/>
    <property type="project" value="InterPro"/>
</dbReference>
<dbReference type="InterPro" id="IPR012334">
    <property type="entry name" value="Pectin_lyas_fold"/>
</dbReference>
<proteinExistence type="inferred from homology"/>
<protein>
    <recommendedName>
        <fullName evidence="13">Polygalacturonase</fullName>
    </recommendedName>
</protein>
<gene>
    <name evidence="11" type="ORF">VNO77_25463</name>
</gene>
<evidence type="ECO:0000256" key="7">
    <source>
        <dbReference type="ARBA" id="ARBA00023316"/>
    </source>
</evidence>
<dbReference type="GO" id="GO:0005975">
    <property type="term" value="P:carbohydrate metabolic process"/>
    <property type="evidence" value="ECO:0007669"/>
    <property type="project" value="InterPro"/>
</dbReference>
<accession>A0AAN9L8P8</accession>
<keyword evidence="12" id="KW-1185">Reference proteome</keyword>
<comment type="caution">
    <text evidence="11">The sequence shown here is derived from an EMBL/GenBank/DDBJ whole genome shotgun (WGS) entry which is preliminary data.</text>
</comment>
<dbReference type="Gene3D" id="2.160.20.10">
    <property type="entry name" value="Single-stranded right-handed beta-helix, Pectin lyase-like"/>
    <property type="match status" value="1"/>
</dbReference>
<dbReference type="EMBL" id="JAYMYQ010000005">
    <property type="protein sequence ID" value="KAK7331244.1"/>
    <property type="molecule type" value="Genomic_DNA"/>
</dbReference>
<keyword evidence="10" id="KW-0732">Signal</keyword>
<dbReference type="Proteomes" id="UP001367508">
    <property type="component" value="Unassembled WGS sequence"/>
</dbReference>
<evidence type="ECO:0000313" key="11">
    <source>
        <dbReference type="EMBL" id="KAK7331244.1"/>
    </source>
</evidence>
<evidence type="ECO:0000256" key="8">
    <source>
        <dbReference type="PROSITE-ProRule" id="PRU10052"/>
    </source>
</evidence>
<dbReference type="SUPFAM" id="SSF51126">
    <property type="entry name" value="Pectin lyase-like"/>
    <property type="match status" value="1"/>
</dbReference>
<keyword evidence="7" id="KW-0961">Cell wall biogenesis/degradation</keyword>
<evidence type="ECO:0000256" key="2">
    <source>
        <dbReference type="ARBA" id="ARBA00008834"/>
    </source>
</evidence>
<dbReference type="GO" id="GO:0071555">
    <property type="term" value="P:cell wall organization"/>
    <property type="evidence" value="ECO:0007669"/>
    <property type="project" value="UniProtKB-KW"/>
</dbReference>
<dbReference type="PANTHER" id="PTHR31375">
    <property type="match status" value="1"/>
</dbReference>
<evidence type="ECO:0000256" key="10">
    <source>
        <dbReference type="SAM" id="SignalP"/>
    </source>
</evidence>
<comment type="subcellular location">
    <subcellularLocation>
        <location evidence="1">Secreted</location>
        <location evidence="1">Cell wall</location>
    </subcellularLocation>
</comment>
<keyword evidence="5 9" id="KW-0378">Hydrolase</keyword>
<comment type="similarity">
    <text evidence="2 9">Belongs to the glycosyl hydrolase 28 family.</text>
</comment>
<evidence type="ECO:0000313" key="12">
    <source>
        <dbReference type="Proteomes" id="UP001367508"/>
    </source>
</evidence>
<dbReference type="Pfam" id="PF00295">
    <property type="entry name" value="Glyco_hydro_28"/>
    <property type="match status" value="1"/>
</dbReference>
<evidence type="ECO:0000256" key="1">
    <source>
        <dbReference type="ARBA" id="ARBA00004191"/>
    </source>
</evidence>
<organism evidence="11 12">
    <name type="scientific">Canavalia gladiata</name>
    <name type="common">Sword bean</name>
    <name type="synonym">Dolichos gladiatus</name>
    <dbReference type="NCBI Taxonomy" id="3824"/>
    <lineage>
        <taxon>Eukaryota</taxon>
        <taxon>Viridiplantae</taxon>
        <taxon>Streptophyta</taxon>
        <taxon>Embryophyta</taxon>
        <taxon>Tracheophyta</taxon>
        <taxon>Spermatophyta</taxon>
        <taxon>Magnoliopsida</taxon>
        <taxon>eudicotyledons</taxon>
        <taxon>Gunneridae</taxon>
        <taxon>Pentapetalae</taxon>
        <taxon>rosids</taxon>
        <taxon>fabids</taxon>
        <taxon>Fabales</taxon>
        <taxon>Fabaceae</taxon>
        <taxon>Papilionoideae</taxon>
        <taxon>50 kb inversion clade</taxon>
        <taxon>NPAAA clade</taxon>
        <taxon>indigoferoid/millettioid clade</taxon>
        <taxon>Phaseoleae</taxon>
        <taxon>Canavalia</taxon>
    </lineage>
</organism>
<dbReference type="FunFam" id="2.160.20.10:FF:000004">
    <property type="entry name" value="Pectin lyase-like superfamily protein"/>
    <property type="match status" value="1"/>
</dbReference>
<evidence type="ECO:0000256" key="4">
    <source>
        <dbReference type="ARBA" id="ARBA00022525"/>
    </source>
</evidence>
<feature type="signal peptide" evidence="10">
    <location>
        <begin position="1"/>
        <end position="26"/>
    </location>
</feature>
<dbReference type="InterPro" id="IPR011050">
    <property type="entry name" value="Pectin_lyase_fold/virulence"/>
</dbReference>
<evidence type="ECO:0008006" key="13">
    <source>
        <dbReference type="Google" id="ProtNLM"/>
    </source>
</evidence>
<keyword evidence="3" id="KW-0134">Cell wall</keyword>
<feature type="chain" id="PRO_5043040050" description="Polygalacturonase" evidence="10">
    <location>
        <begin position="27"/>
        <end position="397"/>
    </location>
</feature>
<keyword evidence="6 9" id="KW-0326">Glycosidase</keyword>
<feature type="active site" evidence="8">
    <location>
        <position position="246"/>
    </location>
</feature>
<evidence type="ECO:0000256" key="9">
    <source>
        <dbReference type="RuleBase" id="RU361169"/>
    </source>
</evidence>
<reference evidence="11 12" key="1">
    <citation type="submission" date="2024-01" db="EMBL/GenBank/DDBJ databases">
        <title>The genomes of 5 underutilized Papilionoideae crops provide insights into root nodulation and disease resistanc.</title>
        <authorList>
            <person name="Jiang F."/>
        </authorList>
    </citation>
    <scope>NUCLEOTIDE SEQUENCE [LARGE SCALE GENOMIC DNA]</scope>
    <source>
        <strain evidence="11">LVBAO_FW01</strain>
        <tissue evidence="11">Leaves</tissue>
    </source>
</reference>
<sequence length="397" mass="43304">MARPPLCLLILQILLHLCWLVSPNSAKSSTYNVIHFGAKPNGLTDSTMAFLSAWNKACGSPKPARIYVPRGRFLLAKAVTFNGECANKAISITINGTLLAPSDYRFLGNAEYWLTFDRVTGLSILGGVLDARGTSLWSCKLSAKSNCPVGATTLVFRRSKHIMMTGLTSLNSQMFHIAIIGCHNVKMHRVKVIARGDSPNTDGIHVQFSTHITIIKPTIRTGDDCISIGPASKNLWIQDVSCGPGHGISIGSLGWDLNEPGVKNVTVRKATFFRTQNGFRIKSWGRPSSGFVNDVHFEHATMIDVQNPIVIDQHYCPNPNHCPNQPSGVKISDVSYKDIHGTSATRVAVKFECSPEHTCKGITMEDLKLTYKNQVPQALCKHVVGTALGIVQPKSCL</sequence>
<dbReference type="InterPro" id="IPR000743">
    <property type="entry name" value="Glyco_hydro_28"/>
</dbReference>